<evidence type="ECO:0000259" key="12">
    <source>
        <dbReference type="Pfam" id="PF09084"/>
    </source>
</evidence>
<dbReference type="KEGG" id="cap:CLDAP_22950"/>
<evidence type="ECO:0000256" key="4">
    <source>
        <dbReference type="ARBA" id="ARBA00011738"/>
    </source>
</evidence>
<dbReference type="Proteomes" id="UP000007880">
    <property type="component" value="Chromosome"/>
</dbReference>
<comment type="function">
    <text evidence="1">Responsible for the formation of the pyrimidine heterocycle in the thiamine biosynthesis pathway. Catalyzes the formation of hydroxymethylpyrimidine phosphate (HMP-P) from histidine and pyridoxal phosphate (PLP). The protein uses PLP and the active site histidine to form HMP-P, generating an inactive enzyme. The enzyme can only undergo a single turnover, which suggests it is a suicide enzyme.</text>
</comment>
<dbReference type="Pfam" id="PF09084">
    <property type="entry name" value="NMT1"/>
    <property type="match status" value="1"/>
</dbReference>
<dbReference type="EMBL" id="AP012337">
    <property type="protein sequence ID" value="BAM00335.1"/>
    <property type="molecule type" value="Genomic_DNA"/>
</dbReference>
<dbReference type="GO" id="GO:0009228">
    <property type="term" value="P:thiamine biosynthetic process"/>
    <property type="evidence" value="ECO:0007669"/>
    <property type="project" value="UniProtKB-KW"/>
</dbReference>
<comment type="similarity">
    <text evidence="3">Belongs to the NMT1/THI5 family.</text>
</comment>
<gene>
    <name evidence="13" type="ordered locus">CLDAP_22950</name>
</gene>
<evidence type="ECO:0000256" key="11">
    <source>
        <dbReference type="ARBA" id="ARBA00048179"/>
    </source>
</evidence>
<evidence type="ECO:0000256" key="1">
    <source>
        <dbReference type="ARBA" id="ARBA00003469"/>
    </source>
</evidence>
<evidence type="ECO:0000256" key="8">
    <source>
        <dbReference type="ARBA" id="ARBA00022977"/>
    </source>
</evidence>
<dbReference type="STRING" id="926550.CLDAP_22950"/>
<evidence type="ECO:0000313" key="14">
    <source>
        <dbReference type="Proteomes" id="UP000007880"/>
    </source>
</evidence>
<organism evidence="13 14">
    <name type="scientific">Caldilinea aerophila (strain DSM 14535 / JCM 11387 / NBRC 104270 / STL-6-O1)</name>
    <dbReference type="NCBI Taxonomy" id="926550"/>
    <lineage>
        <taxon>Bacteria</taxon>
        <taxon>Bacillati</taxon>
        <taxon>Chloroflexota</taxon>
        <taxon>Caldilineae</taxon>
        <taxon>Caldilineales</taxon>
        <taxon>Caldilineaceae</taxon>
        <taxon>Caldilinea</taxon>
    </lineage>
</organism>
<keyword evidence="7" id="KW-0663">Pyridoxal phosphate</keyword>
<evidence type="ECO:0000313" key="13">
    <source>
        <dbReference type="EMBL" id="BAM00335.1"/>
    </source>
</evidence>
<evidence type="ECO:0000256" key="5">
    <source>
        <dbReference type="ARBA" id="ARBA00022679"/>
    </source>
</evidence>
<dbReference type="InterPro" id="IPR015168">
    <property type="entry name" value="SsuA/THI5"/>
</dbReference>
<dbReference type="AlphaFoldDB" id="I0I4Z7"/>
<reference evidence="13 14" key="1">
    <citation type="submission" date="2012-02" db="EMBL/GenBank/DDBJ databases">
        <title>Complete genome sequence of Caldilinea aerophila DSM 14535 (= NBRC 102666).</title>
        <authorList>
            <person name="Oguchi A."/>
            <person name="Hosoyama A."/>
            <person name="Sekine M."/>
            <person name="Fukai R."/>
            <person name="Kato Y."/>
            <person name="Nakamura S."/>
            <person name="Hanada S."/>
            <person name="Yamazaki S."/>
            <person name="Fujita N."/>
        </authorList>
    </citation>
    <scope>NUCLEOTIDE SEQUENCE [LARGE SCALE GENOMIC DNA]</scope>
    <source>
        <strain evidence="14">DSM 14535 / JCM 11387 / NBRC 104270 / STL-6-O1</strain>
    </source>
</reference>
<sequence length="301" mass="33101">MTFMAGYKPQANLPFVGAYVAQEKGFFAEEGLEVTIEHSPGRGEHVQLLVAGTVQVTTMDAATVLQRRAEPGLPVVSIALIGQKGQQAFAALADSGLSTPKDWEGHTVGYKGTPPPDLFALLRASGADPNRVTLVNVGFDPRVLTEGQVDVYPLFKSNEPFLIRKWGYELTLWDAADYGVPTLGLTYVSSEAFLAEHPDVLARFLRAALRGIEYAAAHPDEAVELVLQYAGPETDREHMRFMLETELRDAVSDHNDYGGYGWQSLEQWQNLAAMLVEYEALPAPVDVEAAFTTEIWEMANR</sequence>
<comment type="subunit">
    <text evidence="4">Homodimer.</text>
</comment>
<proteinExistence type="inferred from homology"/>
<evidence type="ECO:0000256" key="6">
    <source>
        <dbReference type="ARBA" id="ARBA00022723"/>
    </source>
</evidence>
<keyword evidence="5" id="KW-0808">Transferase</keyword>
<evidence type="ECO:0000256" key="3">
    <source>
        <dbReference type="ARBA" id="ARBA00009406"/>
    </source>
</evidence>
<evidence type="ECO:0000256" key="7">
    <source>
        <dbReference type="ARBA" id="ARBA00022898"/>
    </source>
</evidence>
<keyword evidence="14" id="KW-1185">Reference proteome</keyword>
<comment type="catalytic activity">
    <reaction evidence="11">
        <text>N(6)-(pyridoxal phosphate)-L-lysyl-[4-amino-5-hydroxymethyl-2-methylpyrimidine phosphate synthase] + L-histidyl-[4-amino-5-hydroxymethyl-2-methylpyrimidine phosphate synthase] + 2 Fe(3+) + 4 H2O = L-lysyl-[4-amino-5-hydroxymethyl-2-methylpyrimidine phosphate synthase] + (2S)-2-amino-5-hydroxy-4-oxopentanoyl-[4-amino-5-hydroxymethyl-2-methylpyrimidine phosphate synthase] + 4-amino-2-methyl-5-(phosphooxymethyl)pyrimidine + 3-oxopropanoate + 2 Fe(2+) + 2 H(+)</text>
        <dbReference type="Rhea" id="RHEA:65756"/>
        <dbReference type="Rhea" id="RHEA-COMP:16892"/>
        <dbReference type="Rhea" id="RHEA-COMP:16893"/>
        <dbReference type="Rhea" id="RHEA-COMP:16894"/>
        <dbReference type="Rhea" id="RHEA-COMP:16895"/>
        <dbReference type="ChEBI" id="CHEBI:15377"/>
        <dbReference type="ChEBI" id="CHEBI:15378"/>
        <dbReference type="ChEBI" id="CHEBI:29033"/>
        <dbReference type="ChEBI" id="CHEBI:29034"/>
        <dbReference type="ChEBI" id="CHEBI:29969"/>
        <dbReference type="ChEBI" id="CHEBI:29979"/>
        <dbReference type="ChEBI" id="CHEBI:33190"/>
        <dbReference type="ChEBI" id="CHEBI:58354"/>
        <dbReference type="ChEBI" id="CHEBI:143915"/>
        <dbReference type="ChEBI" id="CHEBI:157692"/>
    </reaction>
    <physiologicalReaction direction="left-to-right" evidence="11">
        <dbReference type="Rhea" id="RHEA:65757"/>
    </physiologicalReaction>
</comment>
<keyword evidence="9" id="KW-0408">Iron</keyword>
<evidence type="ECO:0000256" key="10">
    <source>
        <dbReference type="ARBA" id="ARBA00033171"/>
    </source>
</evidence>
<name>I0I4Z7_CALAS</name>
<protein>
    <recommendedName>
        <fullName evidence="10">Thiamine pyrimidine synthase</fullName>
    </recommendedName>
</protein>
<dbReference type="PANTHER" id="PTHR31528">
    <property type="entry name" value="4-AMINO-5-HYDROXYMETHYL-2-METHYLPYRIMIDINE PHOSPHATE SYNTHASE THI11-RELATED"/>
    <property type="match status" value="1"/>
</dbReference>
<comment type="pathway">
    <text evidence="2">Cofactor biosynthesis; thiamine diphosphate biosynthesis.</text>
</comment>
<dbReference type="GO" id="GO:0016740">
    <property type="term" value="F:transferase activity"/>
    <property type="evidence" value="ECO:0007669"/>
    <property type="project" value="UniProtKB-KW"/>
</dbReference>
<evidence type="ECO:0000256" key="9">
    <source>
        <dbReference type="ARBA" id="ARBA00023004"/>
    </source>
</evidence>
<feature type="domain" description="SsuA/THI5-like" evidence="12">
    <location>
        <begin position="15"/>
        <end position="222"/>
    </location>
</feature>
<accession>I0I4Z7</accession>
<keyword evidence="8" id="KW-0784">Thiamine biosynthesis</keyword>
<dbReference type="PANTHER" id="PTHR31528:SF1">
    <property type="entry name" value="4-AMINO-5-HYDROXYMETHYL-2-METHYLPYRIMIDINE PHOSPHATE SYNTHASE THI11-RELATED"/>
    <property type="match status" value="1"/>
</dbReference>
<dbReference type="HOGENOM" id="CLU_028871_1_3_0"/>
<dbReference type="eggNOG" id="COG0715">
    <property type="taxonomic scope" value="Bacteria"/>
</dbReference>
<evidence type="ECO:0000256" key="2">
    <source>
        <dbReference type="ARBA" id="ARBA00004948"/>
    </source>
</evidence>
<dbReference type="SUPFAM" id="SSF53850">
    <property type="entry name" value="Periplasmic binding protein-like II"/>
    <property type="match status" value="1"/>
</dbReference>
<keyword evidence="6" id="KW-0479">Metal-binding</keyword>
<dbReference type="Gene3D" id="3.40.190.10">
    <property type="entry name" value="Periplasmic binding protein-like II"/>
    <property type="match status" value="2"/>
</dbReference>
<dbReference type="InterPro" id="IPR027939">
    <property type="entry name" value="NMT1/THI5"/>
</dbReference>
<dbReference type="GO" id="GO:0046872">
    <property type="term" value="F:metal ion binding"/>
    <property type="evidence" value="ECO:0007669"/>
    <property type="project" value="UniProtKB-KW"/>
</dbReference>